<keyword evidence="2" id="KW-0539">Nucleus</keyword>
<feature type="region of interest" description="Disordered" evidence="3">
    <location>
        <begin position="185"/>
        <end position="248"/>
    </location>
</feature>
<evidence type="ECO:0000256" key="3">
    <source>
        <dbReference type="SAM" id="MobiDB-lite"/>
    </source>
</evidence>
<evidence type="ECO:0000256" key="2">
    <source>
        <dbReference type="ARBA" id="ARBA00023242"/>
    </source>
</evidence>
<dbReference type="Pfam" id="PF13907">
    <property type="entry name" value="CHD1-like_C"/>
    <property type="match status" value="1"/>
</dbReference>
<feature type="region of interest" description="Disordered" evidence="3">
    <location>
        <begin position="1"/>
        <end position="21"/>
    </location>
</feature>
<comment type="caution">
    <text evidence="5">The sequence shown here is derived from an EMBL/GenBank/DDBJ whole genome shotgun (WGS) entry which is preliminary data.</text>
</comment>
<evidence type="ECO:0000313" key="6">
    <source>
        <dbReference type="Proteomes" id="UP001044222"/>
    </source>
</evidence>
<dbReference type="InterPro" id="IPR039880">
    <property type="entry name" value="CHCT1-like"/>
</dbReference>
<name>A0A9D3LQP0_ANGAN</name>
<proteinExistence type="predicted"/>
<dbReference type="SMART" id="SM01176">
    <property type="entry name" value="DUF4208"/>
    <property type="match status" value="1"/>
</dbReference>
<dbReference type="InterPro" id="IPR025260">
    <property type="entry name" value="CHD1-like_C"/>
</dbReference>
<protein>
    <recommendedName>
        <fullName evidence="4">Chromodomain-helicase-DNA-binding protein 1-like C-terminal domain-containing protein</fullName>
    </recommendedName>
</protein>
<evidence type="ECO:0000256" key="1">
    <source>
        <dbReference type="ARBA" id="ARBA00004123"/>
    </source>
</evidence>
<accession>A0A9D3LQP0</accession>
<dbReference type="GO" id="GO:0005634">
    <property type="term" value="C:nucleus"/>
    <property type="evidence" value="ECO:0007669"/>
    <property type="project" value="UniProtKB-SubCell"/>
</dbReference>
<comment type="subcellular location">
    <subcellularLocation>
        <location evidence="1">Nucleus</location>
    </subcellularLocation>
</comment>
<organism evidence="5 6">
    <name type="scientific">Anguilla anguilla</name>
    <name type="common">European freshwater eel</name>
    <name type="synonym">Muraena anguilla</name>
    <dbReference type="NCBI Taxonomy" id="7936"/>
    <lineage>
        <taxon>Eukaryota</taxon>
        <taxon>Metazoa</taxon>
        <taxon>Chordata</taxon>
        <taxon>Craniata</taxon>
        <taxon>Vertebrata</taxon>
        <taxon>Euteleostomi</taxon>
        <taxon>Actinopterygii</taxon>
        <taxon>Neopterygii</taxon>
        <taxon>Teleostei</taxon>
        <taxon>Anguilliformes</taxon>
        <taxon>Anguillidae</taxon>
        <taxon>Anguilla</taxon>
    </lineage>
</organism>
<gene>
    <name evidence="5" type="ORF">ANANG_G00269300</name>
</gene>
<sequence>MDKETEDPPISSPPETPSIEATPSQLCLIPKQKTSKTVYHLCKCIMRPVQMELLLLGKSDLSRRREELRNFRHCIRRLGRHIQSSARKFCKLSDREVWEANLWEYACLYTVFDRLQLRILYRNSRRNFNSFKTTYEKLRFNFLATQLLIGSCDLQQLYGAWHLCGACICPDCRLTSLNCTPQNGQVQREMSGDDARPDSGQGPSKTAVSRAMHHGCCSPDTQGHSLWNTSRPNTEGASMDSLKQRCTE</sequence>
<evidence type="ECO:0000313" key="5">
    <source>
        <dbReference type="EMBL" id="KAG5835171.1"/>
    </source>
</evidence>
<feature type="compositionally biased region" description="Polar residues" evidence="3">
    <location>
        <begin position="219"/>
        <end position="236"/>
    </location>
</feature>
<dbReference type="PANTHER" id="PTHR21765:SF1">
    <property type="entry name" value="CHD1 HELICAL C-TERMINAL DOMAIN CONTAINING PROTEIN 1"/>
    <property type="match status" value="1"/>
</dbReference>
<dbReference type="AlphaFoldDB" id="A0A9D3LQP0"/>
<dbReference type="EMBL" id="JAFIRN010000015">
    <property type="protein sequence ID" value="KAG5835171.1"/>
    <property type="molecule type" value="Genomic_DNA"/>
</dbReference>
<feature type="domain" description="Chromodomain-helicase-DNA-binding protein 1-like C-terminal" evidence="4">
    <location>
        <begin position="22"/>
        <end position="124"/>
    </location>
</feature>
<dbReference type="Proteomes" id="UP001044222">
    <property type="component" value="Chromosome 15"/>
</dbReference>
<reference evidence="5" key="1">
    <citation type="submission" date="2021-01" db="EMBL/GenBank/DDBJ databases">
        <title>A chromosome-scale assembly of European eel, Anguilla anguilla.</title>
        <authorList>
            <person name="Henkel C."/>
            <person name="Jong-Raadsen S.A."/>
            <person name="Dufour S."/>
            <person name="Weltzien F.-A."/>
            <person name="Palstra A.P."/>
            <person name="Pelster B."/>
            <person name="Spaink H.P."/>
            <person name="Van Den Thillart G.E."/>
            <person name="Jansen H."/>
            <person name="Zahm M."/>
            <person name="Klopp C."/>
            <person name="Cedric C."/>
            <person name="Louis A."/>
            <person name="Berthelot C."/>
            <person name="Parey E."/>
            <person name="Roest Crollius H."/>
            <person name="Montfort J."/>
            <person name="Robinson-Rechavi M."/>
            <person name="Bucao C."/>
            <person name="Bouchez O."/>
            <person name="Gislard M."/>
            <person name="Lluch J."/>
            <person name="Milhes M."/>
            <person name="Lampietro C."/>
            <person name="Lopez Roques C."/>
            <person name="Donnadieu C."/>
            <person name="Braasch I."/>
            <person name="Desvignes T."/>
            <person name="Postlethwait J."/>
            <person name="Bobe J."/>
            <person name="Guiguen Y."/>
            <person name="Dirks R."/>
        </authorList>
    </citation>
    <scope>NUCLEOTIDE SEQUENCE</scope>
    <source>
        <strain evidence="5">Tag_6206</strain>
        <tissue evidence="5">Liver</tissue>
    </source>
</reference>
<dbReference type="PANTHER" id="PTHR21765">
    <property type="entry name" value="SIMILAR TO CHROMODOMAIN-HELICASE-DNA-BINDING PROTEIN 1 (CHD-1)"/>
    <property type="match status" value="1"/>
</dbReference>
<keyword evidence="6" id="KW-1185">Reference proteome</keyword>
<evidence type="ECO:0000259" key="4">
    <source>
        <dbReference type="SMART" id="SM01176"/>
    </source>
</evidence>